<comment type="function">
    <text evidence="3">Together with the chaperonin GroEL, plays an essential role in assisting protein folding. The GroEL-GroES system forms a nano-cage that allows encapsulation of the non-native substrate proteins and provides a physical environment optimized to promote and accelerate protein folding. GroES binds to the apical surface of the GroEL ring, thereby capping the opening of the GroEL channel.</text>
</comment>
<dbReference type="SMART" id="SM00883">
    <property type="entry name" value="Cpn10"/>
    <property type="match status" value="1"/>
</dbReference>
<gene>
    <name evidence="4" type="ORF">J2S62_001841</name>
</gene>
<name>A0ABU2B3J7_9MICC</name>
<accession>A0ABU2B3J7</accession>
<sequence length="113" mass="12555">MTTQNPTPQTQLPVRMLHDRILVEPDEGATERRSASGIVIPATAAMGKRLAWAKVVAVGPSVRQVKLDDTILYDPEDRHEVEIDAKTYVLVRERDLHAVADPHGSQQSQGMYL</sequence>
<evidence type="ECO:0000313" key="5">
    <source>
        <dbReference type="Proteomes" id="UP001183794"/>
    </source>
</evidence>
<evidence type="ECO:0000313" key="4">
    <source>
        <dbReference type="EMBL" id="MDR7347584.1"/>
    </source>
</evidence>
<dbReference type="Proteomes" id="UP001183794">
    <property type="component" value="Unassembled WGS sequence"/>
</dbReference>
<protein>
    <recommendedName>
        <fullName evidence="3">10 kDa chaperonin</fullName>
    </recommendedName>
</protein>
<comment type="caution">
    <text evidence="4">The sequence shown here is derived from an EMBL/GenBank/DDBJ whole genome shotgun (WGS) entry which is preliminary data.</text>
</comment>
<evidence type="ECO:0000256" key="2">
    <source>
        <dbReference type="ARBA" id="ARBA00023186"/>
    </source>
</evidence>
<dbReference type="EMBL" id="JAVDYJ010000001">
    <property type="protein sequence ID" value="MDR7347584.1"/>
    <property type="molecule type" value="Genomic_DNA"/>
</dbReference>
<dbReference type="PANTHER" id="PTHR10772">
    <property type="entry name" value="10 KDA HEAT SHOCK PROTEIN"/>
    <property type="match status" value="1"/>
</dbReference>
<dbReference type="InterPro" id="IPR020818">
    <property type="entry name" value="Chaperonin_GroES"/>
</dbReference>
<dbReference type="Gene3D" id="2.30.33.40">
    <property type="entry name" value="GroES chaperonin"/>
    <property type="match status" value="1"/>
</dbReference>
<dbReference type="InterPro" id="IPR011032">
    <property type="entry name" value="GroES-like_sf"/>
</dbReference>
<organism evidence="4 5">
    <name type="scientific">Enteractinococcus fodinae</name>
    <dbReference type="NCBI Taxonomy" id="684663"/>
    <lineage>
        <taxon>Bacteria</taxon>
        <taxon>Bacillati</taxon>
        <taxon>Actinomycetota</taxon>
        <taxon>Actinomycetes</taxon>
        <taxon>Micrococcales</taxon>
        <taxon>Micrococcaceae</taxon>
    </lineage>
</organism>
<dbReference type="PRINTS" id="PR00297">
    <property type="entry name" value="CHAPERONIN10"/>
</dbReference>
<dbReference type="CDD" id="cd00320">
    <property type="entry name" value="cpn10"/>
    <property type="match status" value="1"/>
</dbReference>
<dbReference type="PANTHER" id="PTHR10772:SF58">
    <property type="entry name" value="CO-CHAPERONIN GROES"/>
    <property type="match status" value="1"/>
</dbReference>
<reference evidence="4 5" key="1">
    <citation type="submission" date="2023-07" db="EMBL/GenBank/DDBJ databases">
        <title>Sequencing the genomes of 1000 actinobacteria strains.</title>
        <authorList>
            <person name="Klenk H.-P."/>
        </authorList>
    </citation>
    <scope>NUCLEOTIDE SEQUENCE [LARGE SCALE GENOMIC DNA]</scope>
    <source>
        <strain evidence="4 5">DSM 22966</strain>
    </source>
</reference>
<comment type="subunit">
    <text evidence="3">Heptamer of 7 subunits arranged in a ring.</text>
</comment>
<dbReference type="InterPro" id="IPR037124">
    <property type="entry name" value="Chaperonin_GroES_sf"/>
</dbReference>
<comment type="similarity">
    <text evidence="1 3">Belongs to the GroES chaperonin family.</text>
</comment>
<dbReference type="Pfam" id="PF00166">
    <property type="entry name" value="Cpn10"/>
    <property type="match status" value="1"/>
</dbReference>
<proteinExistence type="inferred from homology"/>
<evidence type="ECO:0000256" key="1">
    <source>
        <dbReference type="ARBA" id="ARBA00006975"/>
    </source>
</evidence>
<keyword evidence="5" id="KW-1185">Reference proteome</keyword>
<evidence type="ECO:0000256" key="3">
    <source>
        <dbReference type="RuleBase" id="RU000535"/>
    </source>
</evidence>
<dbReference type="SUPFAM" id="SSF50129">
    <property type="entry name" value="GroES-like"/>
    <property type="match status" value="1"/>
</dbReference>
<keyword evidence="2 3" id="KW-0143">Chaperone</keyword>